<protein>
    <submittedName>
        <fullName evidence="1">Uncharacterized protein</fullName>
    </submittedName>
</protein>
<gene>
    <name evidence="1" type="ORF">BC936DRAFT_146788</name>
</gene>
<reference evidence="1 2" key="1">
    <citation type="journal article" date="2018" name="New Phytol.">
        <title>Phylogenomics of Endogonaceae and evolution of mycorrhizas within Mucoromycota.</title>
        <authorList>
            <person name="Chang Y."/>
            <person name="Desiro A."/>
            <person name="Na H."/>
            <person name="Sandor L."/>
            <person name="Lipzen A."/>
            <person name="Clum A."/>
            <person name="Barry K."/>
            <person name="Grigoriev I.V."/>
            <person name="Martin F.M."/>
            <person name="Stajich J.E."/>
            <person name="Smith M.E."/>
            <person name="Bonito G."/>
            <person name="Spatafora J.W."/>
        </authorList>
    </citation>
    <scope>NUCLEOTIDE SEQUENCE [LARGE SCALE GENOMIC DNA]</scope>
    <source>
        <strain evidence="1 2">GMNB39</strain>
    </source>
</reference>
<dbReference type="EMBL" id="RBNI01005612">
    <property type="protein sequence ID" value="RUP46575.1"/>
    <property type="molecule type" value="Genomic_DNA"/>
</dbReference>
<dbReference type="AlphaFoldDB" id="A0A433D6W5"/>
<name>A0A433D6W5_9FUNG</name>
<organism evidence="1 2">
    <name type="scientific">Jimgerdemannia flammicorona</name>
    <dbReference type="NCBI Taxonomy" id="994334"/>
    <lineage>
        <taxon>Eukaryota</taxon>
        <taxon>Fungi</taxon>
        <taxon>Fungi incertae sedis</taxon>
        <taxon>Mucoromycota</taxon>
        <taxon>Mucoromycotina</taxon>
        <taxon>Endogonomycetes</taxon>
        <taxon>Endogonales</taxon>
        <taxon>Endogonaceae</taxon>
        <taxon>Jimgerdemannia</taxon>
    </lineage>
</organism>
<comment type="caution">
    <text evidence="1">The sequence shown here is derived from an EMBL/GenBank/DDBJ whole genome shotgun (WGS) entry which is preliminary data.</text>
</comment>
<proteinExistence type="predicted"/>
<dbReference type="Proteomes" id="UP000268093">
    <property type="component" value="Unassembled WGS sequence"/>
</dbReference>
<sequence length="137" mass="15434">MNVPSFLDNGILNSSIAILQVFDFVPEAQGIQVAREPGCDDRQPASKRHLLQKVKTVLNFSTDLNVRYSRRGDFRTGCGDNNRPGHLEQTNLCSEESRFKCMIPLFFEERREGESWGGVCGVRLEVPGTLRDTFSLV</sequence>
<evidence type="ECO:0000313" key="2">
    <source>
        <dbReference type="Proteomes" id="UP000268093"/>
    </source>
</evidence>
<accession>A0A433D6W5</accession>
<evidence type="ECO:0000313" key="1">
    <source>
        <dbReference type="EMBL" id="RUP46575.1"/>
    </source>
</evidence>
<keyword evidence="2" id="KW-1185">Reference proteome</keyword>